<comment type="caution">
    <text evidence="1">The sequence shown here is derived from an EMBL/GenBank/DDBJ whole genome shotgun (WGS) entry which is preliminary data.</text>
</comment>
<sequence length="29" mass="3196">MVKTITSADFEALVKNATKPVILEFGADW</sequence>
<reference evidence="1" key="1">
    <citation type="submission" date="2022-06" db="EMBL/GenBank/DDBJ databases">
        <title>Aquibacillus sp. a new bacterium isolated from soil saline samples.</title>
        <authorList>
            <person name="Galisteo C."/>
            <person name="De La Haba R."/>
            <person name="Sanchez-Porro C."/>
            <person name="Ventosa A."/>
        </authorList>
    </citation>
    <scope>NUCLEOTIDE SEQUENCE</scope>
    <source>
        <strain evidence="1">3ASR75-54</strain>
    </source>
</reference>
<name>A0A9X3WGJ9_9BACI</name>
<evidence type="ECO:0000313" key="2">
    <source>
        <dbReference type="Proteomes" id="UP001145069"/>
    </source>
</evidence>
<accession>A0A9X3WGJ9</accession>
<dbReference type="AlphaFoldDB" id="A0A9X3WGJ9"/>
<gene>
    <name evidence="1" type="ORF">NC799_13915</name>
</gene>
<dbReference type="SUPFAM" id="SSF52833">
    <property type="entry name" value="Thioredoxin-like"/>
    <property type="match status" value="1"/>
</dbReference>
<dbReference type="Proteomes" id="UP001145069">
    <property type="component" value="Unassembled WGS sequence"/>
</dbReference>
<protein>
    <submittedName>
        <fullName evidence="1">Thioredoxin</fullName>
    </submittedName>
</protein>
<keyword evidence="2" id="KW-1185">Reference proteome</keyword>
<dbReference type="InterPro" id="IPR036249">
    <property type="entry name" value="Thioredoxin-like_sf"/>
</dbReference>
<organism evidence="1 2">
    <name type="scientific">Aquibacillus salsiterrae</name>
    <dbReference type="NCBI Taxonomy" id="2950439"/>
    <lineage>
        <taxon>Bacteria</taxon>
        <taxon>Bacillati</taxon>
        <taxon>Bacillota</taxon>
        <taxon>Bacilli</taxon>
        <taxon>Bacillales</taxon>
        <taxon>Bacillaceae</taxon>
        <taxon>Aquibacillus</taxon>
    </lineage>
</organism>
<proteinExistence type="predicted"/>
<dbReference type="EMBL" id="JAMQKC010000017">
    <property type="protein sequence ID" value="MDC3417990.1"/>
    <property type="molecule type" value="Genomic_DNA"/>
</dbReference>
<evidence type="ECO:0000313" key="1">
    <source>
        <dbReference type="EMBL" id="MDC3417990.1"/>
    </source>
</evidence>